<comment type="caution">
    <text evidence="3">The sequence shown here is derived from an EMBL/GenBank/DDBJ whole genome shotgun (WGS) entry which is preliminary data.</text>
</comment>
<dbReference type="Gene3D" id="2.60.40.10">
    <property type="entry name" value="Immunoglobulins"/>
    <property type="match status" value="1"/>
</dbReference>
<accession>A0A133V5H3</accession>
<dbReference type="InterPro" id="IPR013783">
    <property type="entry name" value="Ig-like_fold"/>
</dbReference>
<dbReference type="InterPro" id="IPR011635">
    <property type="entry name" value="CARDB"/>
</dbReference>
<keyword evidence="1" id="KW-1133">Transmembrane helix</keyword>
<keyword evidence="1" id="KW-0812">Transmembrane</keyword>
<dbReference type="AlphaFoldDB" id="A0A133V5H3"/>
<dbReference type="Proteomes" id="UP000070344">
    <property type="component" value="Unassembled WGS sequence"/>
</dbReference>
<protein>
    <recommendedName>
        <fullName evidence="2">CARDB domain-containing protein</fullName>
    </recommendedName>
</protein>
<feature type="domain" description="CARDB" evidence="2">
    <location>
        <begin position="41"/>
        <end position="119"/>
    </location>
</feature>
<keyword evidence="1" id="KW-0472">Membrane</keyword>
<reference evidence="3 4" key="1">
    <citation type="journal article" date="2016" name="Sci. Rep.">
        <title>Metabolic traits of an uncultured archaeal lineage -MSBL1- from brine pools of the Red Sea.</title>
        <authorList>
            <person name="Mwirichia R."/>
            <person name="Alam I."/>
            <person name="Rashid M."/>
            <person name="Vinu M."/>
            <person name="Ba-Alawi W."/>
            <person name="Anthony Kamau A."/>
            <person name="Kamanda Ngugi D."/>
            <person name="Goker M."/>
            <person name="Klenk H.P."/>
            <person name="Bajic V."/>
            <person name="Stingl U."/>
        </authorList>
    </citation>
    <scope>NUCLEOTIDE SEQUENCE [LARGE SCALE GENOMIC DNA]</scope>
    <source>
        <strain evidence="3">SCGC-AAA259O05</strain>
    </source>
</reference>
<evidence type="ECO:0000313" key="4">
    <source>
        <dbReference type="Proteomes" id="UP000070344"/>
    </source>
</evidence>
<evidence type="ECO:0000256" key="1">
    <source>
        <dbReference type="SAM" id="Phobius"/>
    </source>
</evidence>
<keyword evidence="4" id="KW-1185">Reference proteome</keyword>
<evidence type="ECO:0000259" key="2">
    <source>
        <dbReference type="Pfam" id="PF07705"/>
    </source>
</evidence>
<organism evidence="3 4">
    <name type="scientific">candidate division MSBL1 archaeon SCGC-AAA259O05</name>
    <dbReference type="NCBI Taxonomy" id="1698271"/>
    <lineage>
        <taxon>Archaea</taxon>
        <taxon>Methanobacteriati</taxon>
        <taxon>Methanobacteriota</taxon>
        <taxon>candidate division MSBL1</taxon>
    </lineage>
</organism>
<dbReference type="Pfam" id="PF07705">
    <property type="entry name" value="CARDB"/>
    <property type="match status" value="1"/>
</dbReference>
<dbReference type="EMBL" id="LHXV01000004">
    <property type="protein sequence ID" value="KXB01692.1"/>
    <property type="molecule type" value="Genomic_DNA"/>
</dbReference>
<evidence type="ECO:0000313" key="3">
    <source>
        <dbReference type="EMBL" id="KXB01692.1"/>
    </source>
</evidence>
<feature type="transmembrane region" description="Helical" evidence="1">
    <location>
        <begin position="12"/>
        <end position="32"/>
    </location>
</feature>
<proteinExistence type="predicted"/>
<gene>
    <name evidence="3" type="ORF">AKJ41_00625</name>
</gene>
<name>A0A133V5H3_9EURY</name>
<sequence length="338" mass="37620">MSNHHKKRSKFALPLIIVGAAMAAGIFWALLFPGSSTTGGPSFEVENRAVTPSEAEVGEKIAVTVTVRNVGGGTGTYTLNPEVNGRSMASREAELEPGEAAEVTTYFSEREPGEYTITAAGENLEVHVYRVKPVQPREPLRYVYWRVKMPKSSEENAPTTLQLDVSAETGLKFEFYRCGGDNMTLLKESWLTEEKVEEGKRAELVLGRGTPESATVAIRIDGPNENLLYREARTLEVGVIELTGFSLSESRKENYRYRVRPRGKVTGDLPVFVERVEVSVDGKKVKSETPRGRYVPRNPFPKALIRPEIEKGFHTIKLTLFDERGDRLASAENRKVVD</sequence>